<dbReference type="Proteomes" id="UP001220022">
    <property type="component" value="Unassembled WGS sequence"/>
</dbReference>
<reference evidence="1 2" key="1">
    <citation type="submission" date="2023-03" db="EMBL/GenBank/DDBJ databases">
        <title>Draft genome sequence of type strain Streptomyces ferralitis JCM 14344.</title>
        <authorList>
            <person name="Klaysubun C."/>
            <person name="Duangmal K."/>
        </authorList>
    </citation>
    <scope>NUCLEOTIDE SEQUENCE [LARGE SCALE GENOMIC DNA]</scope>
    <source>
        <strain evidence="1 2">JCM 14344</strain>
    </source>
</reference>
<organism evidence="1 2">
    <name type="scientific">Streptantibioticus ferralitis</name>
    <dbReference type="NCBI Taxonomy" id="236510"/>
    <lineage>
        <taxon>Bacteria</taxon>
        <taxon>Bacillati</taxon>
        <taxon>Actinomycetota</taxon>
        <taxon>Actinomycetes</taxon>
        <taxon>Kitasatosporales</taxon>
        <taxon>Streptomycetaceae</taxon>
        <taxon>Streptantibioticus</taxon>
    </lineage>
</organism>
<keyword evidence="2" id="KW-1185">Reference proteome</keyword>
<gene>
    <name evidence="1" type="ORF">P2L57_03360</name>
</gene>
<dbReference type="EMBL" id="JARHTQ010000002">
    <property type="protein sequence ID" value="MDF2254805.1"/>
    <property type="molecule type" value="Genomic_DNA"/>
</dbReference>
<evidence type="ECO:0000313" key="1">
    <source>
        <dbReference type="EMBL" id="MDF2254805.1"/>
    </source>
</evidence>
<name>A0ABT5YVF9_9ACTN</name>
<dbReference type="RefSeq" id="WP_275807934.1">
    <property type="nucleotide sequence ID" value="NZ_BAAANM010000008.1"/>
</dbReference>
<comment type="caution">
    <text evidence="1">The sequence shown here is derived from an EMBL/GenBank/DDBJ whole genome shotgun (WGS) entry which is preliminary data.</text>
</comment>
<dbReference type="Gene3D" id="3.10.450.50">
    <property type="match status" value="1"/>
</dbReference>
<protein>
    <submittedName>
        <fullName evidence="1">Nuclear transport factor 2 family protein</fullName>
    </submittedName>
</protein>
<proteinExistence type="predicted"/>
<accession>A0ABT5YVF9</accession>
<dbReference type="SUPFAM" id="SSF54427">
    <property type="entry name" value="NTF2-like"/>
    <property type="match status" value="1"/>
</dbReference>
<dbReference type="InterPro" id="IPR032710">
    <property type="entry name" value="NTF2-like_dom_sf"/>
</dbReference>
<evidence type="ECO:0000313" key="2">
    <source>
        <dbReference type="Proteomes" id="UP001220022"/>
    </source>
</evidence>
<sequence>MITTDQLSNPAVRTLVDAVNSGDQRAFFQALTQDATMSDDGTDRDLERWAESEIFSSDGRMDVESQTDDGLSLIARFRNNTWGEMRTAWKFTVTDGKVSRFDTGQA</sequence>